<evidence type="ECO:0000256" key="1">
    <source>
        <dbReference type="SAM" id="Phobius"/>
    </source>
</evidence>
<proteinExistence type="predicted"/>
<dbReference type="Proteomes" id="UP000295504">
    <property type="component" value="Unassembled WGS sequence"/>
</dbReference>
<feature type="transmembrane region" description="Helical" evidence="1">
    <location>
        <begin position="76"/>
        <end position="102"/>
    </location>
</feature>
<dbReference type="EMBL" id="SLYC01000031">
    <property type="protein sequence ID" value="TCQ00484.1"/>
    <property type="molecule type" value="Genomic_DNA"/>
</dbReference>
<dbReference type="InterPro" id="IPR019074">
    <property type="entry name" value="YabQ"/>
</dbReference>
<sequence>MQMYSLSQEAYILLASVYGGILIGFIYDLYKIVRLIFNPKKIATLLQDLIFWVIISLVAFYVLIISNDGIIRFYNFLGFILGAFMYYHILSALVTRTIIYIVQLTRRFILDLWQLIKYPFRVGLCLLEGPYSYCKKRTKPVYYKSKRIIGLPKRAFVNTKKNIKVYFTKK</sequence>
<keyword evidence="3" id="KW-1185">Reference proteome</keyword>
<reference evidence="2 3" key="1">
    <citation type="submission" date="2019-03" db="EMBL/GenBank/DDBJ databases">
        <title>Genomic Encyclopedia of Type Strains, Phase IV (KMG-IV): sequencing the most valuable type-strain genomes for metagenomic binning, comparative biology and taxonomic classification.</title>
        <authorList>
            <person name="Goeker M."/>
        </authorList>
    </citation>
    <scope>NUCLEOTIDE SEQUENCE [LARGE SCALE GENOMIC DNA]</scope>
    <source>
        <strain evidence="2 3">DSM 100013</strain>
    </source>
</reference>
<dbReference type="Pfam" id="PF09578">
    <property type="entry name" value="Spore_YabQ"/>
    <property type="match status" value="1"/>
</dbReference>
<keyword evidence="1" id="KW-0472">Membrane</keyword>
<feature type="transmembrane region" description="Helical" evidence="1">
    <location>
        <begin position="42"/>
        <end position="64"/>
    </location>
</feature>
<gene>
    <name evidence="2" type="ORF">EDD79_10311</name>
</gene>
<evidence type="ECO:0000313" key="3">
    <source>
        <dbReference type="Proteomes" id="UP000295504"/>
    </source>
</evidence>
<accession>A0A4V6NSD1</accession>
<dbReference type="OrthoDB" id="1685240at2"/>
<name>A0A4V6NSD1_9FIRM</name>
<dbReference type="AlphaFoldDB" id="A0A4V6NSD1"/>
<keyword evidence="1" id="KW-1133">Transmembrane helix</keyword>
<protein>
    <submittedName>
        <fullName evidence="2">Spore cortex biosynthesis protein YabQ</fullName>
    </submittedName>
</protein>
<dbReference type="RefSeq" id="WP_132849052.1">
    <property type="nucleotide sequence ID" value="NZ_CP058648.1"/>
</dbReference>
<organism evidence="2 3">
    <name type="scientific">Serpentinicella alkaliphila</name>
    <dbReference type="NCBI Taxonomy" id="1734049"/>
    <lineage>
        <taxon>Bacteria</taxon>
        <taxon>Bacillati</taxon>
        <taxon>Bacillota</taxon>
        <taxon>Clostridia</taxon>
        <taxon>Peptostreptococcales</taxon>
        <taxon>Natronincolaceae</taxon>
        <taxon>Serpentinicella</taxon>
    </lineage>
</organism>
<dbReference type="NCBIfam" id="TIGR02893">
    <property type="entry name" value="spore_yabQ"/>
    <property type="match status" value="1"/>
</dbReference>
<keyword evidence="1" id="KW-0812">Transmembrane</keyword>
<comment type="caution">
    <text evidence="2">The sequence shown here is derived from an EMBL/GenBank/DDBJ whole genome shotgun (WGS) entry which is preliminary data.</text>
</comment>
<evidence type="ECO:0000313" key="2">
    <source>
        <dbReference type="EMBL" id="TCQ00484.1"/>
    </source>
</evidence>
<feature type="transmembrane region" description="Helical" evidence="1">
    <location>
        <begin position="12"/>
        <end position="30"/>
    </location>
</feature>